<proteinExistence type="predicted"/>
<evidence type="ECO:0000256" key="1">
    <source>
        <dbReference type="SAM" id="MobiDB-lite"/>
    </source>
</evidence>
<evidence type="ECO:0000313" key="3">
    <source>
        <dbReference type="Proteomes" id="UP000233551"/>
    </source>
</evidence>
<gene>
    <name evidence="2" type="ORF">CRG98_042516</name>
</gene>
<feature type="compositionally biased region" description="Gly residues" evidence="1">
    <location>
        <begin position="83"/>
        <end position="105"/>
    </location>
</feature>
<dbReference type="Proteomes" id="UP000233551">
    <property type="component" value="Unassembled WGS sequence"/>
</dbReference>
<keyword evidence="3" id="KW-1185">Reference proteome</keyword>
<organism evidence="2 3">
    <name type="scientific">Punica granatum</name>
    <name type="common">Pomegranate</name>
    <dbReference type="NCBI Taxonomy" id="22663"/>
    <lineage>
        <taxon>Eukaryota</taxon>
        <taxon>Viridiplantae</taxon>
        <taxon>Streptophyta</taxon>
        <taxon>Embryophyta</taxon>
        <taxon>Tracheophyta</taxon>
        <taxon>Spermatophyta</taxon>
        <taxon>Magnoliopsida</taxon>
        <taxon>eudicotyledons</taxon>
        <taxon>Gunneridae</taxon>
        <taxon>Pentapetalae</taxon>
        <taxon>rosids</taxon>
        <taxon>malvids</taxon>
        <taxon>Myrtales</taxon>
        <taxon>Lythraceae</taxon>
        <taxon>Punica</taxon>
    </lineage>
</organism>
<name>A0A2I0HZE5_PUNGR</name>
<dbReference type="EMBL" id="PGOL01004556">
    <property type="protein sequence ID" value="PKI37082.1"/>
    <property type="molecule type" value="Genomic_DNA"/>
</dbReference>
<accession>A0A2I0HZE5</accession>
<sequence length="105" mass="10322">MKVALKVVAVVRVITHKIHIIHIDQDNKKYTRIGEERVVGSSRATAGLGGATIGSREAVGSGRASGLEVGLGGDPNSEPDAGLGAGPVGGLGGDTGPDVGQGGLG</sequence>
<feature type="region of interest" description="Disordered" evidence="1">
    <location>
        <begin position="52"/>
        <end position="105"/>
    </location>
</feature>
<dbReference type="AlphaFoldDB" id="A0A2I0HZE5"/>
<reference evidence="2 3" key="1">
    <citation type="submission" date="2017-11" db="EMBL/GenBank/DDBJ databases">
        <title>De-novo sequencing of pomegranate (Punica granatum L.) genome.</title>
        <authorList>
            <person name="Akparov Z."/>
            <person name="Amiraslanov A."/>
            <person name="Hajiyeva S."/>
            <person name="Abbasov M."/>
            <person name="Kaur K."/>
            <person name="Hamwieh A."/>
            <person name="Solovyev V."/>
            <person name="Salamov A."/>
            <person name="Braich B."/>
            <person name="Kosarev P."/>
            <person name="Mahmoud A."/>
            <person name="Hajiyev E."/>
            <person name="Babayeva S."/>
            <person name="Izzatullayeva V."/>
            <person name="Mammadov A."/>
            <person name="Mammadov A."/>
            <person name="Sharifova S."/>
            <person name="Ojaghi J."/>
            <person name="Eynullazada K."/>
            <person name="Bayramov B."/>
            <person name="Abdulazimova A."/>
            <person name="Shahmuradov I."/>
        </authorList>
    </citation>
    <scope>NUCLEOTIDE SEQUENCE [LARGE SCALE GENOMIC DNA]</scope>
    <source>
        <strain evidence="3">cv. AG2017</strain>
        <tissue evidence="2">Leaf</tissue>
    </source>
</reference>
<evidence type="ECO:0000313" key="2">
    <source>
        <dbReference type="EMBL" id="PKI37082.1"/>
    </source>
</evidence>
<protein>
    <submittedName>
        <fullName evidence="2">Uncharacterized protein</fullName>
    </submittedName>
</protein>
<comment type="caution">
    <text evidence="2">The sequence shown here is derived from an EMBL/GenBank/DDBJ whole genome shotgun (WGS) entry which is preliminary data.</text>
</comment>